<dbReference type="EMBL" id="FOSD01000008">
    <property type="protein sequence ID" value="SFK56366.1"/>
    <property type="molecule type" value="Genomic_DNA"/>
</dbReference>
<protein>
    <recommendedName>
        <fullName evidence="4">Secreted protein</fullName>
    </recommendedName>
</protein>
<evidence type="ECO:0000313" key="2">
    <source>
        <dbReference type="EMBL" id="SFK56366.1"/>
    </source>
</evidence>
<name>A0A1I4AKX5_9GAMM</name>
<sequence>MRKSAKLLLLTLMLSPLAQASSEAAWQQNDKNMQQSCLKASGLKSVKVVGKPIQYDDSVGFDALLLEGRYPQKHMKNQVGRELCLYQRQSGKAFVSEADHLRTVK</sequence>
<keyword evidence="3" id="KW-1185">Reference proteome</keyword>
<accession>A0A1I4AKX5</accession>
<comment type="caution">
    <text evidence="2">The sequence shown here is derived from an EMBL/GenBank/DDBJ whole genome shotgun (WGS) entry which is preliminary data.</text>
</comment>
<evidence type="ECO:0008006" key="4">
    <source>
        <dbReference type="Google" id="ProtNLM"/>
    </source>
</evidence>
<dbReference type="RefSeq" id="WP_008106025.1">
    <property type="nucleotide sequence ID" value="NZ_FOSD01000008.1"/>
</dbReference>
<proteinExistence type="predicted"/>
<organism evidence="2 3">
    <name type="scientific">Candidatus Pantoea symbiotica</name>
    <dbReference type="NCBI Taxonomy" id="1884370"/>
    <lineage>
        <taxon>Bacteria</taxon>
        <taxon>Pseudomonadati</taxon>
        <taxon>Pseudomonadota</taxon>
        <taxon>Gammaproteobacteria</taxon>
        <taxon>Enterobacterales</taxon>
        <taxon>Erwiniaceae</taxon>
        <taxon>Pantoea</taxon>
    </lineage>
</organism>
<dbReference type="Proteomes" id="UP000198841">
    <property type="component" value="Unassembled WGS sequence"/>
</dbReference>
<reference evidence="2 3" key="1">
    <citation type="submission" date="2016-10" db="EMBL/GenBank/DDBJ databases">
        <authorList>
            <person name="Varghese N."/>
            <person name="Submissions S."/>
        </authorList>
    </citation>
    <scope>NUCLEOTIDE SEQUENCE [LARGE SCALE GENOMIC DNA]</scope>
    <source>
        <strain evidence="2 3">YR512</strain>
    </source>
</reference>
<evidence type="ECO:0000313" key="3">
    <source>
        <dbReference type="Proteomes" id="UP000198841"/>
    </source>
</evidence>
<feature type="chain" id="PRO_5045156269" description="Secreted protein" evidence="1">
    <location>
        <begin position="21"/>
        <end position="105"/>
    </location>
</feature>
<keyword evidence="1" id="KW-0732">Signal</keyword>
<gene>
    <name evidence="2" type="ORF">SAMN05518863_10821</name>
</gene>
<feature type="signal peptide" evidence="1">
    <location>
        <begin position="1"/>
        <end position="20"/>
    </location>
</feature>
<evidence type="ECO:0000256" key="1">
    <source>
        <dbReference type="SAM" id="SignalP"/>
    </source>
</evidence>